<evidence type="ECO:0000313" key="3">
    <source>
        <dbReference type="Proteomes" id="UP000010798"/>
    </source>
</evidence>
<dbReference type="AlphaFoldDB" id="L0DLC3"/>
<dbReference type="eggNOG" id="COG3857">
    <property type="taxonomic scope" value="Bacteria"/>
</dbReference>
<dbReference type="InterPro" id="IPR027417">
    <property type="entry name" value="P-loop_NTPase"/>
</dbReference>
<dbReference type="InterPro" id="IPR038726">
    <property type="entry name" value="PDDEXK_AddAB-type"/>
</dbReference>
<dbReference type="HOGENOM" id="CLU_302450_0_0_0"/>
<dbReference type="InterPro" id="IPR011335">
    <property type="entry name" value="Restrct_endonuc-II-like"/>
</dbReference>
<evidence type="ECO:0000259" key="1">
    <source>
        <dbReference type="Pfam" id="PF12705"/>
    </source>
</evidence>
<dbReference type="STRING" id="886293.Sinac_5928"/>
<organism evidence="2 3">
    <name type="scientific">Singulisphaera acidiphila (strain ATCC BAA-1392 / DSM 18658 / VKM B-2454 / MOB10)</name>
    <dbReference type="NCBI Taxonomy" id="886293"/>
    <lineage>
        <taxon>Bacteria</taxon>
        <taxon>Pseudomonadati</taxon>
        <taxon>Planctomycetota</taxon>
        <taxon>Planctomycetia</taxon>
        <taxon>Isosphaerales</taxon>
        <taxon>Isosphaeraceae</taxon>
        <taxon>Singulisphaera</taxon>
    </lineage>
</organism>
<name>L0DLC3_SINAD</name>
<dbReference type="OrthoDB" id="5487982at2"/>
<evidence type="ECO:0000313" key="2">
    <source>
        <dbReference type="EMBL" id="AGA30042.1"/>
    </source>
</evidence>
<dbReference type="KEGG" id="saci:Sinac_5928"/>
<proteinExistence type="predicted"/>
<dbReference type="Proteomes" id="UP000010798">
    <property type="component" value="Chromosome"/>
</dbReference>
<dbReference type="Pfam" id="PF12705">
    <property type="entry name" value="PDDEXK_1"/>
    <property type="match status" value="1"/>
</dbReference>
<dbReference type="Gene3D" id="3.90.320.10">
    <property type="match status" value="1"/>
</dbReference>
<reference evidence="2 3" key="1">
    <citation type="submission" date="2012-02" db="EMBL/GenBank/DDBJ databases">
        <title>Complete sequence of chromosome of Singulisphaera acidiphila DSM 18658.</title>
        <authorList>
            <consortium name="US DOE Joint Genome Institute (JGI-PGF)"/>
            <person name="Lucas S."/>
            <person name="Copeland A."/>
            <person name="Lapidus A."/>
            <person name="Glavina del Rio T."/>
            <person name="Dalin E."/>
            <person name="Tice H."/>
            <person name="Bruce D."/>
            <person name="Goodwin L."/>
            <person name="Pitluck S."/>
            <person name="Peters L."/>
            <person name="Ovchinnikova G."/>
            <person name="Chertkov O."/>
            <person name="Kyrpides N."/>
            <person name="Mavromatis K."/>
            <person name="Ivanova N."/>
            <person name="Brettin T."/>
            <person name="Detter J.C."/>
            <person name="Han C."/>
            <person name="Larimer F."/>
            <person name="Land M."/>
            <person name="Hauser L."/>
            <person name="Markowitz V."/>
            <person name="Cheng J.-F."/>
            <person name="Hugenholtz P."/>
            <person name="Woyke T."/>
            <person name="Wu D."/>
            <person name="Tindall B."/>
            <person name="Pomrenke H."/>
            <person name="Brambilla E."/>
            <person name="Klenk H.-P."/>
            <person name="Eisen J.A."/>
        </authorList>
    </citation>
    <scope>NUCLEOTIDE SEQUENCE [LARGE SCALE GENOMIC DNA]</scope>
    <source>
        <strain evidence="3">ATCC BAA-1392 / DSM 18658 / VKM B-2454 / MOB10</strain>
    </source>
</reference>
<keyword evidence="3" id="KW-1185">Reference proteome</keyword>
<feature type="domain" description="PD-(D/E)XK endonuclease-like" evidence="1">
    <location>
        <begin position="688"/>
        <end position="965"/>
    </location>
</feature>
<protein>
    <recommendedName>
        <fullName evidence="1">PD-(D/E)XK endonuclease-like domain-containing protein</fullName>
    </recommendedName>
</protein>
<dbReference type="SUPFAM" id="SSF52980">
    <property type="entry name" value="Restriction endonuclease-like"/>
    <property type="match status" value="1"/>
</dbReference>
<gene>
    <name evidence="2" type="ordered locus">Sinac_5928</name>
</gene>
<accession>L0DLC3</accession>
<dbReference type="RefSeq" id="WP_015249134.1">
    <property type="nucleotide sequence ID" value="NC_019892.1"/>
</dbReference>
<dbReference type="EMBL" id="CP003364">
    <property type="protein sequence ID" value="AGA30042.1"/>
    <property type="molecule type" value="Genomic_DNA"/>
</dbReference>
<sequence length="986" mass="109855">MRIWCWDELWRAIRDERAEGPACLSPAASRAALNEAIERARRNGSLNDVAEVIESPGFRRRLLAKIAGWTRSERSVRSDPTENEPALHAQWAIFKRYRAVLRQLKAEDAEGLASWASKTILHAPPKSFQQLSQVIFLEPSLDSPAPWRVVEFAQAHSQAVTLTLAYDSDPSLGEVYSEAASNRGRLLNSGFQETPVGPELRHPKGLFDVENAIFRSDAHRRPRLTDPRGLKIVGAPQSEGVALVLAREIKRLLVSGTTPEDILVLFRRWDDDADLILKTLQAWGLPATAERLVSLAASPVIAALRQAMAIPGEQWEATSLIQWLRHGQVRPPWIAEHGPLALAKTASAIRATRVFRGLDPIRRALDRTISEARSQGNKVPRVELAHIVLDRLAEIIGTLDQPGPWHYQCEGLRSLASSLGIGSTGDPQLEALWDALDEHGVVLERLGRAEQTWSWAEFTREVNSLTAELTGPPLPCPPGSIRLAEVDEIAGARAPWIFLANLGEGMFPTRDSIDLSLATGPDEEPRSKSQANPALAREMLRFLRVVGSADSGLVLAYPTSDPQGQELLRAGFLDDLLTLFTPKALASPLVHESHRRFDPTLTEWPELAGSPSDARVRAVALACTQRNFASLHTLARQPRHRRSLEGTASAIRIAQSRLQSKHFGAYDGQIGDARAVEKIVAKFGPDYTFSPSQLESFLFCPYQFSLRYVLKLAPVDERDELEEDYTERGSRVHHILELLERMLAQEPGNRLERAEALIFHEMSSPPRSGSDIDLGIQEIEQRRLIRTIRRYVRQHEAYVSSETSGPPIPHRFEVVFGLEESEDESFPSLILGQGADTVRLQGKIDRIDLVSSSDVPAYRVIDYKTGSCPSKSDVKDAIYLQLPLYALAVERIVLQQTGAQLHDVGYWGLASDGFKAIALKDWNHDREALEKYVTDVVGQLRQGQFVVDSCKDDCIQRCEYGSVCRIRQVRSARKARDEKPGLELKV</sequence>
<dbReference type="SUPFAM" id="SSF52540">
    <property type="entry name" value="P-loop containing nucleoside triphosphate hydrolases"/>
    <property type="match status" value="1"/>
</dbReference>
<dbReference type="InterPro" id="IPR011604">
    <property type="entry name" value="PDDEXK-like_dom_sf"/>
</dbReference>